<feature type="domain" description="GH10" evidence="10">
    <location>
        <begin position="1"/>
        <end position="320"/>
    </location>
</feature>
<organism evidence="11 12">
    <name type="scientific">Natrinema zhouii</name>
    <dbReference type="NCBI Taxonomy" id="1710539"/>
    <lineage>
        <taxon>Archaea</taxon>
        <taxon>Methanobacteriati</taxon>
        <taxon>Methanobacteriota</taxon>
        <taxon>Stenosarchaea group</taxon>
        <taxon>Halobacteria</taxon>
        <taxon>Halobacteriales</taxon>
        <taxon>Natrialbaceae</taxon>
        <taxon>Natrinema</taxon>
    </lineage>
</organism>
<keyword evidence="7" id="KW-0119">Carbohydrate metabolism</keyword>
<dbReference type="PANTHER" id="PTHR31490:SF88">
    <property type="entry name" value="BETA-XYLANASE"/>
    <property type="match status" value="1"/>
</dbReference>
<evidence type="ECO:0000256" key="3">
    <source>
        <dbReference type="ARBA" id="ARBA00012590"/>
    </source>
</evidence>
<dbReference type="GO" id="GO:0031176">
    <property type="term" value="F:endo-1,4-beta-xylanase activity"/>
    <property type="evidence" value="ECO:0007669"/>
    <property type="project" value="UniProtKB-EC"/>
</dbReference>
<keyword evidence="8" id="KW-0326">Glycosidase</keyword>
<keyword evidence="12" id="KW-1185">Reference proteome</keyword>
<comment type="catalytic activity">
    <reaction evidence="1">
        <text>Endohydrolysis of (1-&gt;4)-beta-D-xylosidic linkages in xylans.</text>
        <dbReference type="EC" id="3.2.1.8"/>
    </reaction>
</comment>
<evidence type="ECO:0000256" key="1">
    <source>
        <dbReference type="ARBA" id="ARBA00000681"/>
    </source>
</evidence>
<evidence type="ECO:0000313" key="12">
    <source>
        <dbReference type="Proteomes" id="UP000510869"/>
    </source>
</evidence>
<evidence type="ECO:0000259" key="10">
    <source>
        <dbReference type="PROSITE" id="PS51760"/>
    </source>
</evidence>
<dbReference type="PRINTS" id="PR00134">
    <property type="entry name" value="GLHYDRLASE10"/>
</dbReference>
<dbReference type="KEGG" id="nay:HYG81_03275"/>
<dbReference type="PANTHER" id="PTHR31490">
    <property type="entry name" value="GLYCOSYL HYDROLASE"/>
    <property type="match status" value="1"/>
</dbReference>
<evidence type="ECO:0000256" key="7">
    <source>
        <dbReference type="ARBA" id="ARBA00023277"/>
    </source>
</evidence>
<dbReference type="Proteomes" id="UP000510869">
    <property type="component" value="Chromosome"/>
</dbReference>
<comment type="similarity">
    <text evidence="2">Belongs to the glycosyl hydrolase 10 (cellulase F) family.</text>
</comment>
<dbReference type="SMART" id="SM00633">
    <property type="entry name" value="Glyco_10"/>
    <property type="match status" value="1"/>
</dbReference>
<evidence type="ECO:0000256" key="4">
    <source>
        <dbReference type="ARBA" id="ARBA00022651"/>
    </source>
</evidence>
<dbReference type="OrthoDB" id="345967at2157"/>
<dbReference type="SUPFAM" id="SSF51445">
    <property type="entry name" value="(Trans)glycosidases"/>
    <property type="match status" value="1"/>
</dbReference>
<dbReference type="InterPro" id="IPR017853">
    <property type="entry name" value="GH"/>
</dbReference>
<evidence type="ECO:0000256" key="9">
    <source>
        <dbReference type="ARBA" id="ARBA00023326"/>
    </source>
</evidence>
<keyword evidence="6" id="KW-0378">Hydrolase</keyword>
<reference evidence="11 12" key="1">
    <citation type="submission" date="2020-07" db="EMBL/GenBank/DDBJ databases">
        <title>Natrinema (YPL30) sp. nov. and Haloterrigena xxxxxx (YPL8) sp. nov., isolated from a salt mine.</title>
        <authorList>
            <person name="Cui H."/>
        </authorList>
    </citation>
    <scope>NUCLEOTIDE SEQUENCE [LARGE SCALE GENOMIC DNA]</scope>
    <source>
        <strain evidence="11 12">YPL13</strain>
    </source>
</reference>
<protein>
    <recommendedName>
        <fullName evidence="3">endo-1,4-beta-xylanase</fullName>
        <ecNumber evidence="3">3.2.1.8</ecNumber>
    </recommendedName>
</protein>
<dbReference type="InterPro" id="IPR044846">
    <property type="entry name" value="GH10"/>
</dbReference>
<dbReference type="Pfam" id="PF00331">
    <property type="entry name" value="Glyco_hydro_10"/>
    <property type="match status" value="1"/>
</dbReference>
<evidence type="ECO:0000256" key="8">
    <source>
        <dbReference type="ARBA" id="ARBA00023295"/>
    </source>
</evidence>
<dbReference type="InterPro" id="IPR001000">
    <property type="entry name" value="GH10_dom"/>
</dbReference>
<proteinExistence type="inferred from homology"/>
<keyword evidence="4" id="KW-0858">Xylan degradation</keyword>
<dbReference type="AlphaFoldDB" id="A0A7D6CP84"/>
<accession>A0A7D6CP84</accession>
<evidence type="ECO:0000256" key="5">
    <source>
        <dbReference type="ARBA" id="ARBA00022729"/>
    </source>
</evidence>
<dbReference type="EC" id="3.2.1.8" evidence="3"/>
<keyword evidence="9" id="KW-0624">Polysaccharide degradation</keyword>
<name>A0A7D6CP84_9EURY</name>
<dbReference type="EMBL" id="CP059154">
    <property type="protein sequence ID" value="QLK26652.1"/>
    <property type="molecule type" value="Genomic_DNA"/>
</dbReference>
<dbReference type="Gene3D" id="3.20.20.80">
    <property type="entry name" value="Glycosidases"/>
    <property type="match status" value="1"/>
</dbReference>
<dbReference type="RefSeq" id="WP_180841824.1">
    <property type="nucleotide sequence ID" value="NZ_CP059154.1"/>
</dbReference>
<keyword evidence="5" id="KW-0732">Signal</keyword>
<evidence type="ECO:0000256" key="2">
    <source>
        <dbReference type="ARBA" id="ARBA00007495"/>
    </source>
</evidence>
<dbReference type="PROSITE" id="PS51760">
    <property type="entry name" value="GH10_2"/>
    <property type="match status" value="1"/>
</dbReference>
<dbReference type="GO" id="GO:0045493">
    <property type="term" value="P:xylan catabolic process"/>
    <property type="evidence" value="ECO:0007669"/>
    <property type="project" value="UniProtKB-KW"/>
</dbReference>
<evidence type="ECO:0000256" key="6">
    <source>
        <dbReference type="ARBA" id="ARBA00022801"/>
    </source>
</evidence>
<dbReference type="GeneID" id="56142194"/>
<sequence length="324" mass="37171">MTTDRSLRELAAERGLTVGAMIGPDSLRTESDHRRVLATEFDAVTPGSPLKMGPLRPSPDTYDFGDADTIVDFALANDMSVRGHTLVWHQQQPEWFETWNHSDERVREFLRDHIYTVAGRYRKKIDTWDVVNEAVADDDSLRETMWYDAMGEDYIANAFRWADEVTHADLYYNDYGGEAVNEKSDAIYDLLADLLERDVPIDGVGLQLHALFDRPDPESIAENIERFQDLGLDVEITEMDVDFYEHDAPDDPLELQADYYREITEVCLETGCDGMTVAGVNDATSWLRYYENFPELFIGDPLLFDDWYEPKPAYEAVVETLDSY</sequence>
<evidence type="ECO:0000313" key="11">
    <source>
        <dbReference type="EMBL" id="QLK26652.1"/>
    </source>
</evidence>
<gene>
    <name evidence="11" type="ORF">HYG81_03275</name>
</gene>